<organism evidence="8 9">
    <name type="scientific">Ramalina farinacea</name>
    <dbReference type="NCBI Taxonomy" id="258253"/>
    <lineage>
        <taxon>Eukaryota</taxon>
        <taxon>Fungi</taxon>
        <taxon>Dikarya</taxon>
        <taxon>Ascomycota</taxon>
        <taxon>Pezizomycotina</taxon>
        <taxon>Lecanoromycetes</taxon>
        <taxon>OSLEUM clade</taxon>
        <taxon>Lecanoromycetidae</taxon>
        <taxon>Lecanorales</taxon>
        <taxon>Lecanorineae</taxon>
        <taxon>Ramalinaceae</taxon>
        <taxon>Ramalina</taxon>
    </lineage>
</organism>
<evidence type="ECO:0000259" key="7">
    <source>
        <dbReference type="Pfam" id="PF20684"/>
    </source>
</evidence>
<feature type="transmembrane region" description="Helical" evidence="6">
    <location>
        <begin position="187"/>
        <end position="209"/>
    </location>
</feature>
<evidence type="ECO:0000256" key="5">
    <source>
        <dbReference type="ARBA" id="ARBA00038359"/>
    </source>
</evidence>
<dbReference type="AlphaFoldDB" id="A0AA43QU16"/>
<feature type="transmembrane region" description="Helical" evidence="6">
    <location>
        <begin position="140"/>
        <end position="161"/>
    </location>
</feature>
<protein>
    <recommendedName>
        <fullName evidence="7">Rhodopsin domain-containing protein</fullName>
    </recommendedName>
</protein>
<dbReference type="PANTHER" id="PTHR33048">
    <property type="entry name" value="PTH11-LIKE INTEGRAL MEMBRANE PROTEIN (AFU_ORTHOLOGUE AFUA_5G11245)"/>
    <property type="match status" value="1"/>
</dbReference>
<name>A0AA43QU16_9LECA</name>
<feature type="transmembrane region" description="Helical" evidence="6">
    <location>
        <begin position="57"/>
        <end position="75"/>
    </location>
</feature>
<gene>
    <name evidence="8" type="ORF">OHK93_002423</name>
</gene>
<dbReference type="InterPro" id="IPR049326">
    <property type="entry name" value="Rhodopsin_dom_fungi"/>
</dbReference>
<feature type="transmembrane region" description="Helical" evidence="6">
    <location>
        <begin position="106"/>
        <end position="128"/>
    </location>
</feature>
<comment type="caution">
    <text evidence="8">The sequence shown here is derived from an EMBL/GenBank/DDBJ whole genome shotgun (WGS) entry which is preliminary data.</text>
</comment>
<keyword evidence="3 6" id="KW-1133">Transmembrane helix</keyword>
<evidence type="ECO:0000256" key="2">
    <source>
        <dbReference type="ARBA" id="ARBA00022692"/>
    </source>
</evidence>
<feature type="transmembrane region" description="Helical" evidence="6">
    <location>
        <begin position="221"/>
        <end position="243"/>
    </location>
</feature>
<sequence length="391" mass="43978">MPPPESPPLGKPGFDIHADQRGRIIGSLVATLVITDIFVVLRLVSRKLARVGYWWDDVWAVIAMLFSNACIIILFCELPNGYGRHIYIWQPATELARKERSWLRTFFVFELFFHTATTLSKFSILAFYYRIFSLMRFRTILIWVAVVCIVYMIGIDITIVLQCRPVSYAWERVDPNVKGTCFNVTKFFVGSGSFNVVLNFVVFVLPLPLLWRLRTTLRQQIILTAIFTLAGFVVLVSIIWIVVLSSIEQTDVTWGYINAGIWSALEPNMAVVCACIPSLKPLVTALNRGVFQHPLLRNRLRSTTKSGSSSGRKWFGSKGTNSDGRFSSLDENNDDLAPLGHGVSVRGGMDAKEQSLEHGDVEMQVPQSGIGVKTDVVVSTSERLAYNDRLY</sequence>
<evidence type="ECO:0000256" key="4">
    <source>
        <dbReference type="ARBA" id="ARBA00023136"/>
    </source>
</evidence>
<keyword evidence="4 6" id="KW-0472">Membrane</keyword>
<feature type="transmembrane region" description="Helical" evidence="6">
    <location>
        <begin position="24"/>
        <end position="45"/>
    </location>
</feature>
<evidence type="ECO:0000313" key="8">
    <source>
        <dbReference type="EMBL" id="MDI1491216.1"/>
    </source>
</evidence>
<reference evidence="8" key="1">
    <citation type="journal article" date="2023" name="Genome Biol. Evol.">
        <title>First Whole Genome Sequence and Flow Cytometry Genome Size Data for the Lichen-Forming Fungus Ramalina farinacea (Ascomycota).</title>
        <authorList>
            <person name="Llewellyn T."/>
            <person name="Mian S."/>
            <person name="Hill R."/>
            <person name="Leitch I.J."/>
            <person name="Gaya E."/>
        </authorList>
    </citation>
    <scope>NUCLEOTIDE SEQUENCE</scope>
    <source>
        <strain evidence="8">LIQ254RAFAR</strain>
    </source>
</reference>
<evidence type="ECO:0000313" key="9">
    <source>
        <dbReference type="Proteomes" id="UP001161017"/>
    </source>
</evidence>
<dbReference type="InterPro" id="IPR052337">
    <property type="entry name" value="SAT4-like"/>
</dbReference>
<dbReference type="GO" id="GO:0016020">
    <property type="term" value="C:membrane"/>
    <property type="evidence" value="ECO:0007669"/>
    <property type="project" value="UniProtKB-SubCell"/>
</dbReference>
<dbReference type="Proteomes" id="UP001161017">
    <property type="component" value="Unassembled WGS sequence"/>
</dbReference>
<keyword evidence="9" id="KW-1185">Reference proteome</keyword>
<accession>A0AA43QU16</accession>
<evidence type="ECO:0000256" key="1">
    <source>
        <dbReference type="ARBA" id="ARBA00004141"/>
    </source>
</evidence>
<dbReference type="EMBL" id="JAPUFD010000014">
    <property type="protein sequence ID" value="MDI1491216.1"/>
    <property type="molecule type" value="Genomic_DNA"/>
</dbReference>
<dbReference type="PANTHER" id="PTHR33048:SF8">
    <property type="entry name" value="INTEGRAL MEMBRANE PROTEIN-RELATED"/>
    <property type="match status" value="1"/>
</dbReference>
<evidence type="ECO:0000256" key="3">
    <source>
        <dbReference type="ARBA" id="ARBA00022989"/>
    </source>
</evidence>
<comment type="subcellular location">
    <subcellularLocation>
        <location evidence="1">Membrane</location>
        <topology evidence="1">Multi-pass membrane protein</topology>
    </subcellularLocation>
</comment>
<dbReference type="Pfam" id="PF20684">
    <property type="entry name" value="Fung_rhodopsin"/>
    <property type="match status" value="1"/>
</dbReference>
<evidence type="ECO:0000256" key="6">
    <source>
        <dbReference type="SAM" id="Phobius"/>
    </source>
</evidence>
<feature type="domain" description="Rhodopsin" evidence="7">
    <location>
        <begin position="41"/>
        <end position="284"/>
    </location>
</feature>
<proteinExistence type="inferred from homology"/>
<comment type="similarity">
    <text evidence="5">Belongs to the SAT4 family.</text>
</comment>
<keyword evidence="2 6" id="KW-0812">Transmembrane</keyword>